<reference evidence="1" key="1">
    <citation type="submission" date="2020-08" db="EMBL/GenBank/DDBJ databases">
        <title>Multicomponent nature underlies the extraordinary mechanical properties of spider dragline silk.</title>
        <authorList>
            <person name="Kono N."/>
            <person name="Nakamura H."/>
            <person name="Mori M."/>
            <person name="Yoshida Y."/>
            <person name="Ohtoshi R."/>
            <person name="Malay A.D."/>
            <person name="Moran D.A.P."/>
            <person name="Tomita M."/>
            <person name="Numata K."/>
            <person name="Arakawa K."/>
        </authorList>
    </citation>
    <scope>NUCLEOTIDE SEQUENCE</scope>
</reference>
<dbReference type="EMBL" id="BMAV01015631">
    <property type="protein sequence ID" value="GFY65678.1"/>
    <property type="molecule type" value="Genomic_DNA"/>
</dbReference>
<proteinExistence type="predicted"/>
<evidence type="ECO:0000313" key="1">
    <source>
        <dbReference type="EMBL" id="GFY65678.1"/>
    </source>
</evidence>
<accession>A0A8X6Y4T2</accession>
<gene>
    <name evidence="1" type="ORF">TNIN_335001</name>
</gene>
<dbReference type="AlphaFoldDB" id="A0A8X6Y4T2"/>
<organism evidence="1 2">
    <name type="scientific">Trichonephila inaurata madagascariensis</name>
    <dbReference type="NCBI Taxonomy" id="2747483"/>
    <lineage>
        <taxon>Eukaryota</taxon>
        <taxon>Metazoa</taxon>
        <taxon>Ecdysozoa</taxon>
        <taxon>Arthropoda</taxon>
        <taxon>Chelicerata</taxon>
        <taxon>Arachnida</taxon>
        <taxon>Araneae</taxon>
        <taxon>Araneomorphae</taxon>
        <taxon>Entelegynae</taxon>
        <taxon>Araneoidea</taxon>
        <taxon>Nephilidae</taxon>
        <taxon>Trichonephila</taxon>
        <taxon>Trichonephila inaurata</taxon>
    </lineage>
</organism>
<dbReference type="Proteomes" id="UP000886998">
    <property type="component" value="Unassembled WGS sequence"/>
</dbReference>
<sequence length="107" mass="12150">MTATKRIYTLYSPLLLSPLLDFSGLFELTQRGHFNLGHEDGTVLIPSGPAPDCPLRQKAKFADDLRIVGSAHSANAFIKRARFFCSGVQRILLCRKFYFHPLDDKFY</sequence>
<keyword evidence="2" id="KW-1185">Reference proteome</keyword>
<comment type="caution">
    <text evidence="1">The sequence shown here is derived from an EMBL/GenBank/DDBJ whole genome shotgun (WGS) entry which is preliminary data.</text>
</comment>
<name>A0A8X6Y4T2_9ARAC</name>
<protein>
    <submittedName>
        <fullName evidence="1">Uncharacterized protein</fullName>
    </submittedName>
</protein>
<evidence type="ECO:0000313" key="2">
    <source>
        <dbReference type="Proteomes" id="UP000886998"/>
    </source>
</evidence>